<keyword evidence="1" id="KW-0472">Membrane</keyword>
<sequence length="81" mass="9047">MLAQFSSADYLTGMKIRTRKFIGVFGGIIYLFLYSLVAMAVGAAFFIDSHGGVQFIYFVVAGVLWLPGMMAIIRWMSRPDN</sequence>
<dbReference type="EMBL" id="UOEC01000023">
    <property type="protein sequence ID" value="VAV87136.1"/>
    <property type="molecule type" value="Genomic_DNA"/>
</dbReference>
<dbReference type="InterPro" id="IPR021265">
    <property type="entry name" value="DUF2842"/>
</dbReference>
<keyword evidence="1" id="KW-1133">Transmembrane helix</keyword>
<accession>A0A3B0RE46</accession>
<gene>
    <name evidence="2" type="ORF">MNBD_ALPHA08-401</name>
</gene>
<protein>
    <recommendedName>
        <fullName evidence="3">DUF2842 domain-containing protein</fullName>
    </recommendedName>
</protein>
<feature type="transmembrane region" description="Helical" evidence="1">
    <location>
        <begin position="21"/>
        <end position="47"/>
    </location>
</feature>
<feature type="transmembrane region" description="Helical" evidence="1">
    <location>
        <begin position="53"/>
        <end position="73"/>
    </location>
</feature>
<proteinExistence type="predicted"/>
<reference evidence="2" key="1">
    <citation type="submission" date="2018-06" db="EMBL/GenBank/DDBJ databases">
        <authorList>
            <person name="Zhirakovskaya E."/>
        </authorList>
    </citation>
    <scope>NUCLEOTIDE SEQUENCE</scope>
</reference>
<evidence type="ECO:0000256" key="1">
    <source>
        <dbReference type="SAM" id="Phobius"/>
    </source>
</evidence>
<keyword evidence="1" id="KW-0812">Transmembrane</keyword>
<dbReference type="AlphaFoldDB" id="A0A3B0RE46"/>
<name>A0A3B0RE46_9ZZZZ</name>
<dbReference type="Pfam" id="PF11003">
    <property type="entry name" value="DUF2842"/>
    <property type="match status" value="1"/>
</dbReference>
<evidence type="ECO:0008006" key="3">
    <source>
        <dbReference type="Google" id="ProtNLM"/>
    </source>
</evidence>
<evidence type="ECO:0000313" key="2">
    <source>
        <dbReference type="EMBL" id="VAV87136.1"/>
    </source>
</evidence>
<organism evidence="2">
    <name type="scientific">hydrothermal vent metagenome</name>
    <dbReference type="NCBI Taxonomy" id="652676"/>
    <lineage>
        <taxon>unclassified sequences</taxon>
        <taxon>metagenomes</taxon>
        <taxon>ecological metagenomes</taxon>
    </lineage>
</organism>